<comment type="caution">
    <text evidence="1">The sequence shown here is derived from an EMBL/GenBank/DDBJ whole genome shotgun (WGS) entry which is preliminary data.</text>
</comment>
<dbReference type="RefSeq" id="WP_340499824.1">
    <property type="nucleotide sequence ID" value="NZ_JAROAQ010000021.1"/>
</dbReference>
<accession>A0ABU9K3K2</accession>
<evidence type="ECO:0000313" key="2">
    <source>
        <dbReference type="Proteomes" id="UP001459714"/>
    </source>
</evidence>
<evidence type="ECO:0000313" key="1">
    <source>
        <dbReference type="EMBL" id="MEL3959635.1"/>
    </source>
</evidence>
<organism evidence="1 2">
    <name type="scientific">Caldifermentibacillus hisashii</name>
    <dbReference type="NCBI Taxonomy" id="996558"/>
    <lineage>
        <taxon>Bacteria</taxon>
        <taxon>Bacillati</taxon>
        <taxon>Bacillota</taxon>
        <taxon>Bacilli</taxon>
        <taxon>Bacillales</taxon>
        <taxon>Bacillaceae</taxon>
        <taxon>Caldifermentibacillus</taxon>
    </lineage>
</organism>
<name>A0ABU9K3K2_9BACI</name>
<dbReference type="EMBL" id="JBBYAK010000003">
    <property type="protein sequence ID" value="MEL3959635.1"/>
    <property type="molecule type" value="Genomic_DNA"/>
</dbReference>
<gene>
    <name evidence="1" type="ORF">NST17_21000</name>
</gene>
<sequence length="53" mass="6353">MEYYQSLKKISQGNTDISEILQKIYLEIKKANALKEEELKLKEKEQRFTSVFK</sequence>
<protein>
    <submittedName>
        <fullName evidence="1">Uncharacterized protein</fullName>
    </submittedName>
</protein>
<dbReference type="Proteomes" id="UP001459714">
    <property type="component" value="Unassembled WGS sequence"/>
</dbReference>
<reference evidence="1 2" key="1">
    <citation type="submission" date="2024-03" db="EMBL/GenBank/DDBJ databases">
        <title>Bacilli Hybrid Assemblies.</title>
        <authorList>
            <person name="Kovac J."/>
        </authorList>
    </citation>
    <scope>NUCLEOTIDE SEQUENCE [LARGE SCALE GENOMIC DNA]</scope>
    <source>
        <strain evidence="1 2">FSL M8-0022</strain>
    </source>
</reference>
<proteinExistence type="predicted"/>
<keyword evidence="2" id="KW-1185">Reference proteome</keyword>